<keyword evidence="1" id="KW-0812">Transmembrane</keyword>
<dbReference type="AlphaFoldDB" id="B3R3C5"/>
<feature type="transmembrane region" description="Helical" evidence="1">
    <location>
        <begin position="6"/>
        <end position="28"/>
    </location>
</feature>
<accession>B3R3C5</accession>
<dbReference type="HOGENOM" id="CLU_2342071_0_0_4"/>
<keyword evidence="1" id="KW-1133">Transmembrane helix</keyword>
<reference evidence="2 3" key="1">
    <citation type="journal article" date="2008" name="Genome Res.">
        <title>Genome sequence of the beta-rhizobium Cupriavidus taiwanensis and comparative genomics of rhizobia.</title>
        <authorList>
            <person name="Amadou C."/>
            <person name="Pascal G."/>
            <person name="Mangenot S."/>
            <person name="Glew M."/>
            <person name="Bontemps C."/>
            <person name="Capela D."/>
            <person name="Carrere S."/>
            <person name="Cruveiller S."/>
            <person name="Dossat C."/>
            <person name="Lajus A."/>
            <person name="Marchetti M."/>
            <person name="Poinsot V."/>
            <person name="Rouy Z."/>
            <person name="Servin B."/>
            <person name="Saad M."/>
            <person name="Schenowitz C."/>
            <person name="Barbe V."/>
            <person name="Batut J."/>
            <person name="Medigue C."/>
            <person name="Masson-Boivin C."/>
        </authorList>
    </citation>
    <scope>NUCLEOTIDE SEQUENCE [LARGE SCALE GENOMIC DNA]</scope>
    <source>
        <strain evidence="3">DSM 17343 / BCRC 17206 / CCUG 44338 / CIP 107171 / LMG 19424 / R1</strain>
    </source>
</reference>
<dbReference type="Proteomes" id="UP000001692">
    <property type="component" value="Chromosome 1"/>
</dbReference>
<gene>
    <name evidence="2" type="ordered locus">RALTA_A0836</name>
</gene>
<evidence type="ECO:0000313" key="2">
    <source>
        <dbReference type="EMBL" id="CAQ68807.1"/>
    </source>
</evidence>
<organism evidence="2 3">
    <name type="scientific">Cupriavidus taiwanensis (strain DSM 17343 / BCRC 17206 / CCUG 44338 / CIP 107171 / LMG 19424 / R1)</name>
    <name type="common">Ralstonia taiwanensis (strain LMG 19424)</name>
    <dbReference type="NCBI Taxonomy" id="977880"/>
    <lineage>
        <taxon>Bacteria</taxon>
        <taxon>Pseudomonadati</taxon>
        <taxon>Pseudomonadota</taxon>
        <taxon>Betaproteobacteria</taxon>
        <taxon>Burkholderiales</taxon>
        <taxon>Burkholderiaceae</taxon>
        <taxon>Cupriavidus</taxon>
    </lineage>
</organism>
<protein>
    <submittedName>
        <fullName evidence="2">Uncharacterized protein</fullName>
    </submittedName>
</protein>
<dbReference type="EMBL" id="CU633749">
    <property type="protein sequence ID" value="CAQ68807.1"/>
    <property type="molecule type" value="Genomic_DNA"/>
</dbReference>
<proteinExistence type="predicted"/>
<dbReference type="KEGG" id="cti:RALTA_A0836"/>
<evidence type="ECO:0000313" key="3">
    <source>
        <dbReference type="Proteomes" id="UP000001692"/>
    </source>
</evidence>
<keyword evidence="1" id="KW-0472">Membrane</keyword>
<sequence length="97" mass="11004">MAMHGTVIIVVGTITLVLVGVWVAWKVIVYLDRARTRRLEDADYVTMCVYGENGMRFRVRRHVLEMSSLDDGYEVPAFLCKRSLAPDDSMPNGRKGQ</sequence>
<evidence type="ECO:0000256" key="1">
    <source>
        <dbReference type="SAM" id="Phobius"/>
    </source>
</evidence>
<name>B3R3C5_CUPTR</name>
<keyword evidence="3" id="KW-1185">Reference proteome</keyword>